<evidence type="ECO:0008006" key="4">
    <source>
        <dbReference type="Google" id="ProtNLM"/>
    </source>
</evidence>
<feature type="region of interest" description="Disordered" evidence="1">
    <location>
        <begin position="87"/>
        <end position="139"/>
    </location>
</feature>
<feature type="transmembrane region" description="Helical" evidence="2">
    <location>
        <begin position="326"/>
        <end position="346"/>
    </location>
</feature>
<keyword evidence="2" id="KW-1133">Transmembrane helix</keyword>
<dbReference type="EMBL" id="HBKN01002043">
    <property type="protein sequence ID" value="CAE2192450.1"/>
    <property type="molecule type" value="Transcribed_RNA"/>
</dbReference>
<organism evidence="3">
    <name type="scientific">Guillardia theta</name>
    <name type="common">Cryptophyte</name>
    <name type="synonym">Cryptomonas phi</name>
    <dbReference type="NCBI Taxonomy" id="55529"/>
    <lineage>
        <taxon>Eukaryota</taxon>
        <taxon>Cryptophyceae</taxon>
        <taxon>Pyrenomonadales</taxon>
        <taxon>Geminigeraceae</taxon>
        <taxon>Guillardia</taxon>
    </lineage>
</organism>
<feature type="transmembrane region" description="Helical" evidence="2">
    <location>
        <begin position="165"/>
        <end position="183"/>
    </location>
</feature>
<sequence length="369" mass="39250">MAASSSGHHYGANQRWETFEVVTRRTGRKANMQQVAIGILVSTLALAAAIVSFSPDSGSNSQRPKLAGHRAPPGLISLGRFQGLAEVSSSNSSTGSSNSSAPTVAAAAPAETASPAAATSSDVKNNSEDDQAPKEKTQIQDENGLSIAAGIWAQGHPQGAAMANTLQYVGGFLTLVGVAFLLYSEINTVFFYRDKDAVKAADLQGIHDCLSARYLERELWWGKGLQSQWRVTLSGIGIAGILLGTYLSFSSECPMVAYLQAHYDMSQTTYSGNCPVLAILLAIANGIGLSCLLAGVSWSCTRLTYSLFLIFISVTEDFVSSSDSPAILITWILIVCAFLAGLWHYIENSESESDESNQGLLGSKPREFC</sequence>
<gene>
    <name evidence="3" type="ORF">GTHE00462_LOCUS1761</name>
</gene>
<evidence type="ECO:0000256" key="1">
    <source>
        <dbReference type="SAM" id="MobiDB-lite"/>
    </source>
</evidence>
<keyword evidence="2" id="KW-0472">Membrane</keyword>
<feature type="transmembrane region" description="Helical" evidence="2">
    <location>
        <begin position="35"/>
        <end position="54"/>
    </location>
</feature>
<feature type="transmembrane region" description="Helical" evidence="2">
    <location>
        <begin position="276"/>
        <end position="296"/>
    </location>
</feature>
<accession>A0A7S4HAB7</accession>
<protein>
    <recommendedName>
        <fullName evidence="4">Transmembrane protein</fullName>
    </recommendedName>
</protein>
<keyword evidence="2" id="KW-0812">Transmembrane</keyword>
<dbReference type="AlphaFoldDB" id="A0A7S4HAB7"/>
<evidence type="ECO:0000256" key="2">
    <source>
        <dbReference type="SAM" id="Phobius"/>
    </source>
</evidence>
<feature type="compositionally biased region" description="Low complexity" evidence="1">
    <location>
        <begin position="88"/>
        <end position="121"/>
    </location>
</feature>
<feature type="compositionally biased region" description="Basic and acidic residues" evidence="1">
    <location>
        <begin position="125"/>
        <end position="139"/>
    </location>
</feature>
<proteinExistence type="predicted"/>
<reference evidence="3" key="1">
    <citation type="submission" date="2021-01" db="EMBL/GenBank/DDBJ databases">
        <authorList>
            <person name="Corre E."/>
            <person name="Pelletier E."/>
            <person name="Niang G."/>
            <person name="Scheremetjew M."/>
            <person name="Finn R."/>
            <person name="Kale V."/>
            <person name="Holt S."/>
            <person name="Cochrane G."/>
            <person name="Meng A."/>
            <person name="Brown T."/>
            <person name="Cohen L."/>
        </authorList>
    </citation>
    <scope>NUCLEOTIDE SEQUENCE</scope>
    <source>
        <strain evidence="3">CCMP 2712</strain>
    </source>
</reference>
<evidence type="ECO:0000313" key="3">
    <source>
        <dbReference type="EMBL" id="CAE2192450.1"/>
    </source>
</evidence>
<name>A0A7S4HAB7_GUITH</name>